<evidence type="ECO:0000256" key="5">
    <source>
        <dbReference type="SAM" id="SignalP"/>
    </source>
</evidence>
<dbReference type="GO" id="GO:0046872">
    <property type="term" value="F:metal ion binding"/>
    <property type="evidence" value="ECO:0007669"/>
    <property type="project" value="UniProtKB-KW"/>
</dbReference>
<evidence type="ECO:0000313" key="7">
    <source>
        <dbReference type="EMBL" id="TDO21000.1"/>
    </source>
</evidence>
<dbReference type="AlphaFoldDB" id="A0A4R6IF95"/>
<dbReference type="OrthoDB" id="9811395at2"/>
<dbReference type="RefSeq" id="WP_133557959.1">
    <property type="nucleotide sequence ID" value="NZ_SNWM01000004.1"/>
</dbReference>
<gene>
    <name evidence="7" type="ORF">CLV32_3637</name>
</gene>
<keyword evidence="5" id="KW-0732">Signal</keyword>
<dbReference type="EMBL" id="SNWM01000004">
    <property type="protein sequence ID" value="TDO21000.1"/>
    <property type="molecule type" value="Genomic_DNA"/>
</dbReference>
<proteinExistence type="predicted"/>
<dbReference type="SUPFAM" id="SSF46626">
    <property type="entry name" value="Cytochrome c"/>
    <property type="match status" value="1"/>
</dbReference>
<feature type="signal peptide" evidence="5">
    <location>
        <begin position="1"/>
        <end position="24"/>
    </location>
</feature>
<reference evidence="7 8" key="1">
    <citation type="submission" date="2019-03" db="EMBL/GenBank/DDBJ databases">
        <title>Genomic Encyclopedia of Archaeal and Bacterial Type Strains, Phase II (KMG-II): from individual species to whole genera.</title>
        <authorList>
            <person name="Goeker M."/>
        </authorList>
    </citation>
    <scope>NUCLEOTIDE SEQUENCE [LARGE SCALE GENOMIC DNA]</scope>
    <source>
        <strain evidence="7 8">DSM 19034</strain>
    </source>
</reference>
<keyword evidence="2 4" id="KW-0479">Metal-binding</keyword>
<feature type="domain" description="Cytochrome c" evidence="6">
    <location>
        <begin position="31"/>
        <end position="120"/>
    </location>
</feature>
<keyword evidence="1 4" id="KW-0349">Heme</keyword>
<organism evidence="7 8">
    <name type="scientific">Pedobacter duraquae</name>
    <dbReference type="NCBI Taxonomy" id="425511"/>
    <lineage>
        <taxon>Bacteria</taxon>
        <taxon>Pseudomonadati</taxon>
        <taxon>Bacteroidota</taxon>
        <taxon>Sphingobacteriia</taxon>
        <taxon>Sphingobacteriales</taxon>
        <taxon>Sphingobacteriaceae</taxon>
        <taxon>Pedobacter</taxon>
    </lineage>
</organism>
<protein>
    <submittedName>
        <fullName evidence="7">Cbb3-type cytochrome c oxidase subunit III</fullName>
    </submittedName>
</protein>
<name>A0A4R6IF95_9SPHI</name>
<keyword evidence="8" id="KW-1185">Reference proteome</keyword>
<dbReference type="InterPro" id="IPR009056">
    <property type="entry name" value="Cyt_c-like_dom"/>
</dbReference>
<dbReference type="PANTHER" id="PTHR35008:SF8">
    <property type="entry name" value="ALCOHOL DEHYDROGENASE CYTOCHROME C SUBUNIT"/>
    <property type="match status" value="1"/>
</dbReference>
<dbReference type="Pfam" id="PF13442">
    <property type="entry name" value="Cytochrome_CBB3"/>
    <property type="match status" value="1"/>
</dbReference>
<dbReference type="PANTHER" id="PTHR35008">
    <property type="entry name" value="BLL4482 PROTEIN-RELATED"/>
    <property type="match status" value="1"/>
</dbReference>
<sequence>MRNLILCSVICAVFVLMIASCQTADNLERDMYYTNGRDIYIKHCQNCHGAKGEGLAALTPPLTDTVFLKANKQKLACIIKNGLKGEIVVHGKSFNDQMPPNGTMADIDIAQVIVYITNANGNNQGMYTPAQVAADLAACR</sequence>
<dbReference type="GO" id="GO:0009055">
    <property type="term" value="F:electron transfer activity"/>
    <property type="evidence" value="ECO:0007669"/>
    <property type="project" value="InterPro"/>
</dbReference>
<dbReference type="Gene3D" id="1.10.760.10">
    <property type="entry name" value="Cytochrome c-like domain"/>
    <property type="match status" value="1"/>
</dbReference>
<evidence type="ECO:0000256" key="2">
    <source>
        <dbReference type="ARBA" id="ARBA00022723"/>
    </source>
</evidence>
<accession>A0A4R6IF95</accession>
<dbReference type="GO" id="GO:0020037">
    <property type="term" value="F:heme binding"/>
    <property type="evidence" value="ECO:0007669"/>
    <property type="project" value="InterPro"/>
</dbReference>
<dbReference type="InterPro" id="IPR036909">
    <property type="entry name" value="Cyt_c-like_dom_sf"/>
</dbReference>
<dbReference type="PROSITE" id="PS51007">
    <property type="entry name" value="CYTC"/>
    <property type="match status" value="1"/>
</dbReference>
<evidence type="ECO:0000256" key="3">
    <source>
        <dbReference type="ARBA" id="ARBA00023004"/>
    </source>
</evidence>
<dbReference type="Proteomes" id="UP000295499">
    <property type="component" value="Unassembled WGS sequence"/>
</dbReference>
<comment type="caution">
    <text evidence="7">The sequence shown here is derived from an EMBL/GenBank/DDBJ whole genome shotgun (WGS) entry which is preliminary data.</text>
</comment>
<dbReference type="InterPro" id="IPR051459">
    <property type="entry name" value="Cytochrome_c-type_DH"/>
</dbReference>
<dbReference type="PROSITE" id="PS51257">
    <property type="entry name" value="PROKAR_LIPOPROTEIN"/>
    <property type="match status" value="1"/>
</dbReference>
<evidence type="ECO:0000256" key="4">
    <source>
        <dbReference type="PROSITE-ProRule" id="PRU00433"/>
    </source>
</evidence>
<feature type="chain" id="PRO_5020572291" evidence="5">
    <location>
        <begin position="25"/>
        <end position="140"/>
    </location>
</feature>
<evidence type="ECO:0000313" key="8">
    <source>
        <dbReference type="Proteomes" id="UP000295499"/>
    </source>
</evidence>
<evidence type="ECO:0000259" key="6">
    <source>
        <dbReference type="PROSITE" id="PS51007"/>
    </source>
</evidence>
<keyword evidence="3 4" id="KW-0408">Iron</keyword>
<evidence type="ECO:0000256" key="1">
    <source>
        <dbReference type="ARBA" id="ARBA00022617"/>
    </source>
</evidence>